<protein>
    <submittedName>
        <fullName evidence="6">GntR family transcriptional regulator</fullName>
    </submittedName>
</protein>
<name>A0A2P7RVE7_9HYPH</name>
<feature type="region of interest" description="Disordered" evidence="4">
    <location>
        <begin position="21"/>
        <end position="45"/>
    </location>
</feature>
<reference evidence="6 7" key="1">
    <citation type="submission" date="2018-03" db="EMBL/GenBank/DDBJ databases">
        <title>The draft genome of Mesorhizobium sp. 6GN-30.</title>
        <authorList>
            <person name="Liu L."/>
            <person name="Li L."/>
            <person name="Wang T."/>
            <person name="Zhang X."/>
            <person name="Liang L."/>
        </authorList>
    </citation>
    <scope>NUCLEOTIDE SEQUENCE [LARGE SCALE GENOMIC DNA]</scope>
    <source>
        <strain evidence="6 7">6GN30</strain>
    </source>
</reference>
<dbReference type="InterPro" id="IPR000524">
    <property type="entry name" value="Tscrpt_reg_HTH_GntR"/>
</dbReference>
<dbReference type="AlphaFoldDB" id="A0A2P7RVE7"/>
<dbReference type="GO" id="GO:0003700">
    <property type="term" value="F:DNA-binding transcription factor activity"/>
    <property type="evidence" value="ECO:0007669"/>
    <property type="project" value="InterPro"/>
</dbReference>
<comment type="caution">
    <text evidence="6">The sequence shown here is derived from an EMBL/GenBank/DDBJ whole genome shotgun (WGS) entry which is preliminary data.</text>
</comment>
<dbReference type="SMART" id="SM00895">
    <property type="entry name" value="FCD"/>
    <property type="match status" value="1"/>
</dbReference>
<dbReference type="SUPFAM" id="SSF46785">
    <property type="entry name" value="Winged helix' DNA-binding domain"/>
    <property type="match status" value="1"/>
</dbReference>
<dbReference type="CDD" id="cd07377">
    <property type="entry name" value="WHTH_GntR"/>
    <property type="match status" value="1"/>
</dbReference>
<dbReference type="SUPFAM" id="SSF48008">
    <property type="entry name" value="GntR ligand-binding domain-like"/>
    <property type="match status" value="1"/>
</dbReference>
<dbReference type="Pfam" id="PF00392">
    <property type="entry name" value="GntR"/>
    <property type="match status" value="1"/>
</dbReference>
<dbReference type="PANTHER" id="PTHR43537">
    <property type="entry name" value="TRANSCRIPTIONAL REGULATOR, GNTR FAMILY"/>
    <property type="match status" value="1"/>
</dbReference>
<evidence type="ECO:0000256" key="3">
    <source>
        <dbReference type="ARBA" id="ARBA00023163"/>
    </source>
</evidence>
<feature type="domain" description="HTH gntR-type" evidence="5">
    <location>
        <begin position="41"/>
        <end position="108"/>
    </location>
</feature>
<dbReference type="Pfam" id="PF07729">
    <property type="entry name" value="FCD"/>
    <property type="match status" value="1"/>
</dbReference>
<dbReference type="GO" id="GO:0043565">
    <property type="term" value="F:sequence-specific DNA binding"/>
    <property type="evidence" value="ECO:0007669"/>
    <property type="project" value="InterPro"/>
</dbReference>
<evidence type="ECO:0000256" key="4">
    <source>
        <dbReference type="SAM" id="MobiDB-lite"/>
    </source>
</evidence>
<dbReference type="InterPro" id="IPR036390">
    <property type="entry name" value="WH_DNA-bd_sf"/>
</dbReference>
<dbReference type="InterPro" id="IPR036388">
    <property type="entry name" value="WH-like_DNA-bd_sf"/>
</dbReference>
<keyword evidence="2" id="KW-0238">DNA-binding</keyword>
<dbReference type="InterPro" id="IPR000485">
    <property type="entry name" value="AsnC-type_HTH_dom"/>
</dbReference>
<sequence length="259" mass="28450">MAPLKSHLTVASNARGVLAVDPDEIGSPSARTASVPPTRAPTRSGELREQLEQMILDGRLAPGERLDEMELARRFGLSRTPVREAIKALLAVGLIETRGRQGTHVALLSIPALLEMFDVMSALEGLCARLAARRATPAERAAMRQVHEELIQAYETGDPIAFYKVNQKFHDLLYEAAHTHFIADQAIQLRRRIGAYRMRATYQPGRMLSSLSEHVRIMDAIDAGDPEAARKAASEHVQLLGDQLTDFISSLPASLSRAQ</sequence>
<dbReference type="PRINTS" id="PR00033">
    <property type="entry name" value="HTHASNC"/>
</dbReference>
<dbReference type="Proteomes" id="UP000241229">
    <property type="component" value="Unassembled WGS sequence"/>
</dbReference>
<evidence type="ECO:0000259" key="5">
    <source>
        <dbReference type="PROSITE" id="PS50949"/>
    </source>
</evidence>
<dbReference type="Gene3D" id="1.20.120.530">
    <property type="entry name" value="GntR ligand-binding domain-like"/>
    <property type="match status" value="1"/>
</dbReference>
<dbReference type="EMBL" id="PXYK01000031">
    <property type="protein sequence ID" value="PSJ54173.1"/>
    <property type="molecule type" value="Genomic_DNA"/>
</dbReference>
<organism evidence="6 7">
    <name type="scientific">Kumtagia ephedrae</name>
    <dbReference type="NCBI Taxonomy" id="2116701"/>
    <lineage>
        <taxon>Bacteria</taxon>
        <taxon>Pseudomonadati</taxon>
        <taxon>Pseudomonadota</taxon>
        <taxon>Alphaproteobacteria</taxon>
        <taxon>Hyphomicrobiales</taxon>
        <taxon>Phyllobacteriaceae</taxon>
        <taxon>Kumtagia</taxon>
    </lineage>
</organism>
<evidence type="ECO:0000313" key="7">
    <source>
        <dbReference type="Proteomes" id="UP000241229"/>
    </source>
</evidence>
<dbReference type="Gene3D" id="1.10.10.10">
    <property type="entry name" value="Winged helix-like DNA-binding domain superfamily/Winged helix DNA-binding domain"/>
    <property type="match status" value="1"/>
</dbReference>
<keyword evidence="1" id="KW-0805">Transcription regulation</keyword>
<dbReference type="PRINTS" id="PR00035">
    <property type="entry name" value="HTHGNTR"/>
</dbReference>
<dbReference type="InterPro" id="IPR008920">
    <property type="entry name" value="TF_FadR/GntR_C"/>
</dbReference>
<evidence type="ECO:0000256" key="1">
    <source>
        <dbReference type="ARBA" id="ARBA00023015"/>
    </source>
</evidence>
<dbReference type="PROSITE" id="PS50949">
    <property type="entry name" value="HTH_GNTR"/>
    <property type="match status" value="1"/>
</dbReference>
<accession>A0A2P7RVE7</accession>
<keyword evidence="3" id="KW-0804">Transcription</keyword>
<dbReference type="SMART" id="SM00345">
    <property type="entry name" value="HTH_GNTR"/>
    <property type="match status" value="1"/>
</dbReference>
<dbReference type="PANTHER" id="PTHR43537:SF49">
    <property type="entry name" value="TRANSCRIPTIONAL REGULATORY PROTEIN"/>
    <property type="match status" value="1"/>
</dbReference>
<dbReference type="OrthoDB" id="9789310at2"/>
<gene>
    <name evidence="6" type="ORF">C7I84_24575</name>
</gene>
<dbReference type="InterPro" id="IPR011711">
    <property type="entry name" value="GntR_C"/>
</dbReference>
<proteinExistence type="predicted"/>
<evidence type="ECO:0000313" key="6">
    <source>
        <dbReference type="EMBL" id="PSJ54173.1"/>
    </source>
</evidence>
<evidence type="ECO:0000256" key="2">
    <source>
        <dbReference type="ARBA" id="ARBA00023125"/>
    </source>
</evidence>
<keyword evidence="7" id="KW-1185">Reference proteome</keyword>